<dbReference type="KEGG" id="vg:54984380"/>
<dbReference type="EMBL" id="KY000218">
    <property type="protein sequence ID" value="APL99172.1"/>
    <property type="molecule type" value="Genomic_DNA"/>
</dbReference>
<protein>
    <submittedName>
        <fullName evidence="1">Uncharacterized protein</fullName>
    </submittedName>
</protein>
<sequence length="96" mass="10792">MSTPFHQIIPYVENALADIRGRGLGGNIVRDPDSVQSYPYRASWTGQEYILAFAGDPQDYRLELCKVKDGQLDPIRTETDPAKFDALIMDFVVKEG</sequence>
<evidence type="ECO:0000313" key="1">
    <source>
        <dbReference type="EMBL" id="APL99172.1"/>
    </source>
</evidence>
<dbReference type="Proteomes" id="UP000240508">
    <property type="component" value="Segment"/>
</dbReference>
<name>A0A2D0W937_9CAUD</name>
<proteinExistence type="predicted"/>
<reference evidence="1 2" key="1">
    <citation type="submission" date="2016-10" db="EMBL/GenBank/DDBJ databases">
        <title>Properties of three new Bordetella phage species from family Siphoviridae.</title>
        <authorList>
            <person name="Knezevic P."/>
            <person name="Petrovic Fabijan A."/>
            <person name="Doffkay Z."/>
            <person name="Rakhely G."/>
        </authorList>
    </citation>
    <scope>NUCLEOTIDE SEQUENCE [LARGE SCALE GENOMIC DNA]</scope>
</reference>
<organism evidence="1 2">
    <name type="scientific">Bordetella phage MW2</name>
    <dbReference type="NCBI Taxonomy" id="1916126"/>
    <lineage>
        <taxon>Viruses</taxon>
        <taxon>Duplodnaviria</taxon>
        <taxon>Heunggongvirae</taxon>
        <taxon>Uroviricota</taxon>
        <taxon>Caudoviricetes</taxon>
        <taxon>Mesyanzhinovviridae</taxon>
        <taxon>Rabinowitzvirinae</taxon>
        <taxon>Vojvodinavirus</taxon>
        <taxon>Vojvodinavirus MW2</taxon>
        <taxon>Bordetella virus MW2</taxon>
    </lineage>
</organism>
<accession>A0A2D0W937</accession>
<dbReference type="GeneID" id="54984380"/>
<evidence type="ECO:0000313" key="2">
    <source>
        <dbReference type="Proteomes" id="UP000240508"/>
    </source>
</evidence>
<dbReference type="RefSeq" id="YP_009794128.1">
    <property type="nucleotide sequence ID" value="NC_047879.1"/>
</dbReference>
<keyword evidence="2" id="KW-1185">Reference proteome</keyword>